<name>A0A660C9P0_9PSEU</name>
<reference evidence="2 3" key="1">
    <citation type="submission" date="2019-07" db="EMBL/GenBank/DDBJ databases">
        <title>R&amp;d 2014.</title>
        <authorList>
            <person name="Klenk H.-P."/>
        </authorList>
    </citation>
    <scope>NUCLEOTIDE SEQUENCE [LARGE SCALE GENOMIC DNA]</scope>
    <source>
        <strain evidence="2 3">DSM 43194</strain>
    </source>
</reference>
<dbReference type="Gene3D" id="1.10.287.1060">
    <property type="entry name" value="ESAT-6-like"/>
    <property type="match status" value="1"/>
</dbReference>
<evidence type="ECO:0000313" key="2">
    <source>
        <dbReference type="EMBL" id="TWH20182.1"/>
    </source>
</evidence>
<feature type="coiled-coil region" evidence="1">
    <location>
        <begin position="62"/>
        <end position="100"/>
    </location>
</feature>
<keyword evidence="1" id="KW-0175">Coiled coil</keyword>
<proteinExistence type="predicted"/>
<evidence type="ECO:0000313" key="3">
    <source>
        <dbReference type="Proteomes" id="UP000317303"/>
    </source>
</evidence>
<organism evidence="2 3">
    <name type="scientific">Prauserella rugosa</name>
    <dbReference type="NCBI Taxonomy" id="43354"/>
    <lineage>
        <taxon>Bacteria</taxon>
        <taxon>Bacillati</taxon>
        <taxon>Actinomycetota</taxon>
        <taxon>Actinomycetes</taxon>
        <taxon>Pseudonocardiales</taxon>
        <taxon>Pseudonocardiaceae</taxon>
        <taxon>Prauserella</taxon>
    </lineage>
</organism>
<dbReference type="EMBL" id="VLJV01000001">
    <property type="protein sequence ID" value="TWH20182.1"/>
    <property type="molecule type" value="Genomic_DNA"/>
</dbReference>
<dbReference type="SUPFAM" id="SSF140453">
    <property type="entry name" value="EsxAB dimer-like"/>
    <property type="match status" value="1"/>
</dbReference>
<accession>A0A660C9P0</accession>
<dbReference type="AlphaFoldDB" id="A0A660C9P0"/>
<gene>
    <name evidence="2" type="ORF">JD82_02024</name>
</gene>
<dbReference type="Proteomes" id="UP000317303">
    <property type="component" value="Unassembled WGS sequence"/>
</dbReference>
<dbReference type="InterPro" id="IPR036689">
    <property type="entry name" value="ESAT-6-like_sf"/>
</dbReference>
<sequence>MADSDFEVDIGGLDALGKNLDRTAENIENATKRLENVGPDKIGPDVLDEACGTFRDDWEEGLEKLREAIGEIREGVDKAKQNYSEVENQLRESLKKMEGDLESAGAGTR</sequence>
<evidence type="ECO:0000256" key="1">
    <source>
        <dbReference type="SAM" id="Coils"/>
    </source>
</evidence>
<dbReference type="RefSeq" id="WP_030531055.1">
    <property type="nucleotide sequence ID" value="NZ_JOIJ01000003.1"/>
</dbReference>
<evidence type="ECO:0008006" key="4">
    <source>
        <dbReference type="Google" id="ProtNLM"/>
    </source>
</evidence>
<dbReference type="OrthoDB" id="3262422at2"/>
<protein>
    <recommendedName>
        <fullName evidence="4">Excreted virulence factor EspC (Type VII ESX diderm)</fullName>
    </recommendedName>
</protein>
<keyword evidence="3" id="KW-1185">Reference proteome</keyword>
<comment type="caution">
    <text evidence="2">The sequence shown here is derived from an EMBL/GenBank/DDBJ whole genome shotgun (WGS) entry which is preliminary data.</text>
</comment>